<dbReference type="PRINTS" id="PR00773">
    <property type="entry name" value="GRPEPROTEIN"/>
</dbReference>
<evidence type="ECO:0000256" key="4">
    <source>
        <dbReference type="RuleBase" id="RU000639"/>
    </source>
</evidence>
<evidence type="ECO:0000256" key="3">
    <source>
        <dbReference type="HAMAP-Rule" id="MF_01151"/>
    </source>
</evidence>
<feature type="compositionally biased region" description="Basic and acidic residues" evidence="6">
    <location>
        <begin position="34"/>
        <end position="69"/>
    </location>
</feature>
<evidence type="ECO:0000256" key="6">
    <source>
        <dbReference type="SAM" id="MobiDB-lite"/>
    </source>
</evidence>
<dbReference type="GO" id="GO:0042803">
    <property type="term" value="F:protein homodimerization activity"/>
    <property type="evidence" value="ECO:0007669"/>
    <property type="project" value="InterPro"/>
</dbReference>
<dbReference type="PROSITE" id="PS01071">
    <property type="entry name" value="GRPE"/>
    <property type="match status" value="1"/>
</dbReference>
<dbReference type="InterPro" id="IPR000740">
    <property type="entry name" value="GrpE"/>
</dbReference>
<name>A0A859DNL2_9FIRM</name>
<comment type="subcellular location">
    <subcellularLocation>
        <location evidence="3">Cytoplasm</location>
    </subcellularLocation>
</comment>
<evidence type="ECO:0000256" key="1">
    <source>
        <dbReference type="ARBA" id="ARBA00009054"/>
    </source>
</evidence>
<keyword evidence="3 4" id="KW-0346">Stress response</keyword>
<dbReference type="AlphaFoldDB" id="A0A859DNL2"/>
<dbReference type="SUPFAM" id="SSF58014">
    <property type="entry name" value="Coiled-coil domain of nucleotide exchange factor GrpE"/>
    <property type="match status" value="1"/>
</dbReference>
<dbReference type="Proteomes" id="UP000501316">
    <property type="component" value="Chromosome"/>
</dbReference>
<dbReference type="GO" id="GO:0051082">
    <property type="term" value="F:unfolded protein binding"/>
    <property type="evidence" value="ECO:0007669"/>
    <property type="project" value="TreeGrafter"/>
</dbReference>
<dbReference type="InterPro" id="IPR009012">
    <property type="entry name" value="GrpE_head"/>
</dbReference>
<keyword evidence="2 3" id="KW-0143">Chaperone</keyword>
<evidence type="ECO:0000256" key="2">
    <source>
        <dbReference type="ARBA" id="ARBA00023186"/>
    </source>
</evidence>
<evidence type="ECO:0000313" key="8">
    <source>
        <dbReference type="EMBL" id="QKO30290.1"/>
    </source>
</evidence>
<accession>A0A859DNL2</accession>
<reference evidence="9 10" key="1">
    <citation type="submission" date="2019-11" db="EMBL/GenBank/DDBJ databases">
        <authorList>
            <person name="Ren C."/>
            <person name="Wang H."/>
            <person name="Xu Y."/>
        </authorList>
    </citation>
    <scope>NUCLEOTIDE SEQUENCE [LARGE SCALE GENOMIC DNA]</scope>
    <source>
        <strain evidence="10">JNU-WLY1368</strain>
        <strain evidence="7 9">LBM 19010</strain>
    </source>
</reference>
<dbReference type="PANTHER" id="PTHR21237">
    <property type="entry name" value="GRPE PROTEIN"/>
    <property type="match status" value="1"/>
</dbReference>
<reference evidence="8" key="3">
    <citation type="journal article" date="2022" name="Int. J. Syst. Evol. Microbiol.">
        <title>Caproicibacterium lactatifermentans sp. nov., isolated from pit clay used for the production of Chinese strong aroma-type liquor.</title>
        <authorList>
            <person name="Wang H."/>
            <person name="Gu Y."/>
            <person name="Zhao D."/>
            <person name="Qiao Z."/>
            <person name="Zheng J."/>
            <person name="Gao J."/>
            <person name="Ren C."/>
            <person name="Xu Y."/>
        </authorList>
    </citation>
    <scope>NUCLEOTIDE SEQUENCE</scope>
    <source>
        <strain evidence="8">JNU-WLY1368</strain>
    </source>
</reference>
<dbReference type="KEGG" id="clf:GJQ69_00540"/>
<dbReference type="GO" id="GO:0051087">
    <property type="term" value="F:protein-folding chaperone binding"/>
    <property type="evidence" value="ECO:0007669"/>
    <property type="project" value="InterPro"/>
</dbReference>
<evidence type="ECO:0000313" key="10">
    <source>
        <dbReference type="Proteomes" id="UP000509623"/>
    </source>
</evidence>
<dbReference type="EMBL" id="CP046051">
    <property type="protein sequence ID" value="QKN23104.1"/>
    <property type="molecule type" value="Genomic_DNA"/>
</dbReference>
<comment type="function">
    <text evidence="3 4">Participates actively in the response to hyperosmotic and heat shock by preventing the aggregation of stress-denatured proteins, in association with DnaK and GrpE. It is the nucleotide exchange factor for DnaK and may function as a thermosensor. Unfolded proteins bind initially to DnaJ; upon interaction with the DnaJ-bound protein, DnaK hydrolyzes its bound ATP, resulting in the formation of a stable complex. GrpE releases ADP from DnaK; ATP binding to DnaK triggers the release of the substrate protein, thus completing the reaction cycle. Several rounds of ATP-dependent interactions between DnaJ, DnaK and GrpE are required for fully efficient folding.</text>
</comment>
<sequence>MKGVDGTLSTEEKKETQGAEENEPQQKTAPETEQPQKEEPKPSEPAEDQKDKPAGKASKKENKELKEKLEKLQNDLAAFKMEADQQKDRLMRTAAEYDNYRKRTEREKNALYASATADTVKEFLPVADNLERALGQAECSTEDLRKGIEMVQKQMLSTLEKLGVEPMGKAGEKFDAQLHNAVSHTEDDTLGENVIAEVYQQGYMLGDKVVRHAMVKVAN</sequence>
<keyword evidence="3" id="KW-0963">Cytoplasm</keyword>
<dbReference type="EMBL" id="CP046161">
    <property type="protein sequence ID" value="QKO30290.1"/>
    <property type="molecule type" value="Genomic_DNA"/>
</dbReference>
<dbReference type="Gene3D" id="3.90.20.20">
    <property type="match status" value="1"/>
</dbReference>
<reference evidence="8" key="2">
    <citation type="journal article" date="2021" name="Appl. Environ. Microbiol.">
        <title>Adaptability of a Caproate-Producing Bacterium Contributes to Its Dominance in an Anaerobic Fermentation System.</title>
        <authorList>
            <person name="Wang H."/>
            <person name="Gu Y."/>
            <person name="Zhou W."/>
            <person name="Zhao D."/>
            <person name="Qiao Z."/>
            <person name="Zheng J."/>
            <person name="Gao J."/>
            <person name="Chen X."/>
            <person name="Ren C."/>
            <person name="Xu Y."/>
        </authorList>
    </citation>
    <scope>NUCLEOTIDE SEQUENCE</scope>
    <source>
        <strain evidence="8">JNU-WLY1368</strain>
    </source>
</reference>
<dbReference type="GO" id="GO:0006457">
    <property type="term" value="P:protein folding"/>
    <property type="evidence" value="ECO:0007669"/>
    <property type="project" value="InterPro"/>
</dbReference>
<proteinExistence type="inferred from homology"/>
<comment type="similarity">
    <text evidence="1 3 5">Belongs to the GrpE family.</text>
</comment>
<protein>
    <recommendedName>
        <fullName evidence="3 4">Protein GrpE</fullName>
    </recommendedName>
    <alternativeName>
        <fullName evidence="3">HSP-70 cofactor</fullName>
    </alternativeName>
</protein>
<dbReference type="SUPFAM" id="SSF51064">
    <property type="entry name" value="Head domain of nucleotide exchange factor GrpE"/>
    <property type="match status" value="1"/>
</dbReference>
<comment type="subunit">
    <text evidence="3">Homodimer.</text>
</comment>
<dbReference type="HAMAP" id="MF_01151">
    <property type="entry name" value="GrpE"/>
    <property type="match status" value="1"/>
</dbReference>
<keyword evidence="10" id="KW-1185">Reference proteome</keyword>
<evidence type="ECO:0000313" key="7">
    <source>
        <dbReference type="EMBL" id="QKN23104.1"/>
    </source>
</evidence>
<dbReference type="InterPro" id="IPR013805">
    <property type="entry name" value="GrpE_CC"/>
</dbReference>
<evidence type="ECO:0000313" key="9">
    <source>
        <dbReference type="Proteomes" id="UP000501316"/>
    </source>
</evidence>
<evidence type="ECO:0000256" key="5">
    <source>
        <dbReference type="RuleBase" id="RU004478"/>
    </source>
</evidence>
<dbReference type="RefSeq" id="WP_086034920.1">
    <property type="nucleotide sequence ID" value="NZ_CP046051.1"/>
</dbReference>
<dbReference type="CDD" id="cd00446">
    <property type="entry name" value="GrpE"/>
    <property type="match status" value="1"/>
</dbReference>
<organism evidence="7 9">
    <name type="scientific">Caproicibacterium lactatifermentans</name>
    <dbReference type="NCBI Taxonomy" id="2666138"/>
    <lineage>
        <taxon>Bacteria</taxon>
        <taxon>Bacillati</taxon>
        <taxon>Bacillota</taxon>
        <taxon>Clostridia</taxon>
        <taxon>Eubacteriales</taxon>
        <taxon>Oscillospiraceae</taxon>
        <taxon>Caproicibacterium</taxon>
    </lineage>
</organism>
<dbReference type="GO" id="GO:0005737">
    <property type="term" value="C:cytoplasm"/>
    <property type="evidence" value="ECO:0007669"/>
    <property type="project" value="UniProtKB-SubCell"/>
</dbReference>
<feature type="region of interest" description="Disordered" evidence="6">
    <location>
        <begin position="1"/>
        <end position="69"/>
    </location>
</feature>
<dbReference type="NCBIfam" id="NF010757">
    <property type="entry name" value="PRK14160.1"/>
    <property type="match status" value="1"/>
</dbReference>
<dbReference type="GO" id="GO:0000774">
    <property type="term" value="F:adenyl-nucleotide exchange factor activity"/>
    <property type="evidence" value="ECO:0007669"/>
    <property type="project" value="InterPro"/>
</dbReference>
<gene>
    <name evidence="3 7" type="primary">grpE</name>
    <name evidence="7" type="ORF">GJQ69_00540</name>
    <name evidence="8" type="ORF">GKP14_04230</name>
</gene>
<dbReference type="Gene3D" id="2.30.22.10">
    <property type="entry name" value="Head domain of nucleotide exchange factor GrpE"/>
    <property type="match status" value="1"/>
</dbReference>
<dbReference type="PANTHER" id="PTHR21237:SF23">
    <property type="entry name" value="GRPE PROTEIN HOMOLOG, MITOCHONDRIAL"/>
    <property type="match status" value="1"/>
</dbReference>
<dbReference type="Proteomes" id="UP000509623">
    <property type="component" value="Chromosome"/>
</dbReference>
<dbReference type="Pfam" id="PF01025">
    <property type="entry name" value="GrpE"/>
    <property type="match status" value="1"/>
</dbReference>